<keyword evidence="2 6" id="KW-0732">Signal</keyword>
<evidence type="ECO:0000256" key="5">
    <source>
        <dbReference type="SAM" id="MobiDB-lite"/>
    </source>
</evidence>
<evidence type="ECO:0000259" key="7">
    <source>
        <dbReference type="SMART" id="SM01359"/>
    </source>
</evidence>
<dbReference type="HOGENOM" id="CLU_000965_1_0_5"/>
<dbReference type="OrthoDB" id="9767116at2"/>
<organism evidence="9 10">
    <name type="scientific">Hyphomicrobium denitrificans 1NES1</name>
    <dbReference type="NCBI Taxonomy" id="670307"/>
    <lineage>
        <taxon>Bacteria</taxon>
        <taxon>Pseudomonadati</taxon>
        <taxon>Pseudomonadota</taxon>
        <taxon>Alphaproteobacteria</taxon>
        <taxon>Hyphomicrobiales</taxon>
        <taxon>Hyphomicrobiaceae</taxon>
        <taxon>Hyphomicrobium</taxon>
    </lineage>
</organism>
<dbReference type="Pfam" id="PF07678">
    <property type="entry name" value="TED_complement"/>
    <property type="match status" value="1"/>
</dbReference>
<evidence type="ECO:0000313" key="10">
    <source>
        <dbReference type="Proteomes" id="UP000005952"/>
    </source>
</evidence>
<evidence type="ECO:0000256" key="2">
    <source>
        <dbReference type="ARBA" id="ARBA00022729"/>
    </source>
</evidence>
<feature type="repeat" description="TPR" evidence="4">
    <location>
        <begin position="1433"/>
        <end position="1466"/>
    </location>
</feature>
<dbReference type="Pfam" id="PF17962">
    <property type="entry name" value="bMG6"/>
    <property type="match status" value="1"/>
</dbReference>
<feature type="region of interest" description="Disordered" evidence="5">
    <location>
        <begin position="1701"/>
        <end position="1728"/>
    </location>
</feature>
<dbReference type="PIRSF" id="PIRSF038980">
    <property type="entry name" value="A2M_bac"/>
    <property type="match status" value="1"/>
</dbReference>
<dbReference type="InterPro" id="IPR026284">
    <property type="entry name" value="A2MG_proteobact"/>
</dbReference>
<name>N0B203_9HYPH</name>
<evidence type="ECO:0000313" key="9">
    <source>
        <dbReference type="EMBL" id="AGK56237.1"/>
    </source>
</evidence>
<dbReference type="InterPro" id="IPR008930">
    <property type="entry name" value="Terpenoid_cyclase/PrenylTrfase"/>
</dbReference>
<dbReference type="Gene3D" id="1.50.10.20">
    <property type="match status" value="1"/>
</dbReference>
<dbReference type="Proteomes" id="UP000005952">
    <property type="component" value="Chromosome"/>
</dbReference>
<dbReference type="InterPro" id="IPR002890">
    <property type="entry name" value="MG2"/>
</dbReference>
<dbReference type="PANTHER" id="PTHR40094:SF1">
    <property type="entry name" value="UBIQUITIN DOMAIN-CONTAINING PROTEIN"/>
    <property type="match status" value="1"/>
</dbReference>
<feature type="domain" description="Alpha-2-macroglobulin bait region" evidence="7">
    <location>
        <begin position="870"/>
        <end position="1014"/>
    </location>
</feature>
<dbReference type="InterPro" id="IPR041203">
    <property type="entry name" value="Bact_A2M_MG5"/>
</dbReference>
<dbReference type="SMART" id="SM01359">
    <property type="entry name" value="A2M_N_2"/>
    <property type="match status" value="1"/>
</dbReference>
<sequence>MFFFARLAFISTLLLATINGALAADKVFLHQGIAADAKRYEAFLKANWKPEGKPAAVLKADAEKIFETDPRAASRNLAAAVAENDKDWTTWTRLAEALIAIKPDPNSGSERYDLPIYASGAAYRGYQLASASADQAHALFVLGQTLERRSYWRPAIDAMKLSLDLADDQATREAYDKLRGQYGFRMTDYKTDNETTPPRLCLEFSEDLSRTQTDVAKFVSVNGKDPQNLVQDGRQLCVEGLKHGERYVVQIRAGLPSNVGENLLKTSDIAVYVPDRSPFVRFGGKAYVLPSRGQQGIPVVTTNTSKINVEVYRIGDRALATTLQSGDMQRQLSSYDVETIRDRTGIKVYSGTMDIASKLNEEVTTAVPVTEATGNLEPGVYVMVATPSEKSKNDSYERATQWFIVSDLGLTAFTGGDGIHAFVRSLSEATAIAGTNVKLIARNNEVLATAKTDDNGYAKFNAAMTKGEGGSAPAILVAQKGEGEYAFLDLTLNAFDLSDRGVKGRDPAGPVDAFMYTERGVYRGGEDVNITALVRDQFGKSSSIPTTLIVTRPDGVEQTRTVMNDQGLGGRDFTLQLAKTAMTGTWRLWLHTDPKDSAIAERSFLVEDFVPERLDMKLSANVTALTPDENQAINADGHYLYGPPAAGLGLEGEVVVKASNKDVPGYAGYVFGQADESVNPVRQPLQSNLAMDNDGKAAIPIALPQLPRTPKPLEAAISVKLREAGGRTIERNLTLPVDLKLERIGIKPLFDNFTAPEDQSAGFDVVLLDANNKPEANENLTWTLTRLDTNWQWYRRDGSWTYEAVTVKRKIGSGPLSISAAKPARVSQAISWGRYRLDIASNDADGPASSVVFNAGWYTSGDTVDSPEQLDVALDKDSYKSGDTAKLRIASKLGGKALITVLGTGLHMTKEVEIAKGGGEVDVPVSDTWGPGAYVTALLYRPMDEVQKRMPGRAIGIKWLPVDQSARQLKVAVTLPNKVKSGSKIDVPLKIDGLAPGEDARVAVAAVDLGILNLTRYEAPAPENWFNQQQKLSFEIRDFYGRLIDGMRADRGKLRSGGDAGGPTMQGNPTVETVVSLYSGIVRVREDGTATVNFELPDFNGTVRVMAVAWSKDKVGHGSGDLIVRDAVALTVAVPRFMTLGDDVKLGFDMHNVDGPAASYKLTLSKKQGDDTNETLTSITDKTVDLKTGERTMQRIDFKPDELGHLTLKAVVTGPNDIAVKREMTFEVLPPAGDVKRTTISSLKPGGKLSVSSDLAYDLIPSRTRINLSVGPAARLDVPTLLAQLDRYPYGCAEQTVSRAMPLVVANALAAQVGIAEDKALKERVQNAIARVFEMQDSSGAFGVWGPSSTDLWLTGYVTDFLTRAKEANYDVPREGFNRALDRLQNFIAYASDFEKGGEDRAYALYVLARNGRAPIGDLRYYADTRIDRFSTPLAKAQIGAAMAMMGDKDRAERAFSAALAMMPDVTPDFGYRSDYGSTLRDGAALVALAAETGVAKDEQPKLASVIAKAYETRNYTSTQEQAWMLLAAKALNDEVKATTLSVDGKPSSGPVLRGLTPAELKNGALTITNNGDTAVDAVISVIGAALTPEPPASKGFKIERQAYTLDGKPVDLASLTGGKADVKQNDRFVITVKVTSEDESGRVMVVDRLPAGFEIENPHLVDSGSIAGLSWLKSTAEPEHTEFRDDRFVAAFNFANVRTTSEENGSVEGDAAETPNDSAIATPDGTAQKAPRVSATLAYIVRAVSPGTFVHPAATVEDMYRPERYARTAAGTLTVSAKE</sequence>
<dbReference type="Pfam" id="PF11974">
    <property type="entry name" value="bMG3"/>
    <property type="match status" value="1"/>
</dbReference>
<dbReference type="Pfam" id="PF21142">
    <property type="entry name" value="A2M_bMG2"/>
    <property type="match status" value="1"/>
</dbReference>
<keyword evidence="10" id="KW-1185">Reference proteome</keyword>
<dbReference type="InterPro" id="IPR047565">
    <property type="entry name" value="Alpha-macroglob_thiol-ester_cl"/>
</dbReference>
<dbReference type="InterPro" id="IPR049120">
    <property type="entry name" value="A2M_bMG2"/>
</dbReference>
<dbReference type="PROSITE" id="PS00477">
    <property type="entry name" value="ALPHA_2_MACROGLOBULIN"/>
    <property type="match status" value="1"/>
</dbReference>
<gene>
    <name evidence="9" type="ORF">HYPDE_22753</name>
</gene>
<feature type="signal peptide" evidence="6">
    <location>
        <begin position="1"/>
        <end position="23"/>
    </location>
</feature>
<evidence type="ECO:0000256" key="3">
    <source>
        <dbReference type="ARBA" id="ARBA00023157"/>
    </source>
</evidence>
<dbReference type="Pfam" id="PF00207">
    <property type="entry name" value="A2M"/>
    <property type="match status" value="1"/>
</dbReference>
<evidence type="ECO:0000259" key="8">
    <source>
        <dbReference type="SMART" id="SM01360"/>
    </source>
</evidence>
<dbReference type="RefSeq" id="WP_015596275.1">
    <property type="nucleotide sequence ID" value="NC_021172.1"/>
</dbReference>
<dbReference type="InterPro" id="IPR051802">
    <property type="entry name" value="YfhM-like"/>
</dbReference>
<dbReference type="Pfam" id="PF07703">
    <property type="entry name" value="A2M_BRD"/>
    <property type="match status" value="1"/>
</dbReference>
<dbReference type="Gene3D" id="2.60.40.1930">
    <property type="match status" value="1"/>
</dbReference>
<dbReference type="InterPro" id="IPR041462">
    <property type="entry name" value="Bact_A2M_MG6"/>
</dbReference>
<dbReference type="CDD" id="cd02891">
    <property type="entry name" value="A2M_like"/>
    <property type="match status" value="1"/>
</dbReference>
<dbReference type="SMART" id="SM01360">
    <property type="entry name" value="A2M"/>
    <property type="match status" value="1"/>
</dbReference>
<dbReference type="EMBL" id="CP005587">
    <property type="protein sequence ID" value="AGK56237.1"/>
    <property type="molecule type" value="Genomic_DNA"/>
</dbReference>
<reference evidence="9 10" key="1">
    <citation type="journal article" date="2013" name="Genome Announc.">
        <title>Genome sequences for three denitrifying bacterial strains isolated from a uranium- and nitrate-contaminated subsurface environment.</title>
        <authorList>
            <person name="Venkatramanan R."/>
            <person name="Prakash O."/>
            <person name="Woyke T."/>
            <person name="Chain P."/>
            <person name="Goodwin L.A."/>
            <person name="Watson D."/>
            <person name="Brooks S."/>
            <person name="Kostka J.E."/>
            <person name="Green S.J."/>
        </authorList>
    </citation>
    <scope>NUCLEOTIDE SEQUENCE [LARGE SCALE GENOMIC DNA]</scope>
    <source>
        <strain evidence="9 10">1NES1</strain>
    </source>
</reference>
<dbReference type="InterPro" id="IPR041246">
    <property type="entry name" value="Bact_MG10"/>
</dbReference>
<accession>N0B203</accession>
<dbReference type="InterPro" id="IPR001599">
    <property type="entry name" value="Macroglobln_a2"/>
</dbReference>
<proteinExistence type="inferred from homology"/>
<keyword evidence="3" id="KW-1015">Disulfide bond</keyword>
<evidence type="ECO:0000256" key="4">
    <source>
        <dbReference type="PROSITE-ProRule" id="PRU00339"/>
    </source>
</evidence>
<dbReference type="Pfam" id="PF17972">
    <property type="entry name" value="bMG5"/>
    <property type="match status" value="1"/>
</dbReference>
<feature type="domain" description="Alpha-2-macroglobulin" evidence="8">
    <location>
        <begin position="1076"/>
        <end position="1164"/>
    </location>
</feature>
<comment type="similarity">
    <text evidence="1">Belongs to the protease inhibitor I39 (alpha-2-macroglobulin) family. Bacterial alpha-2-macroglobulin subfamily.</text>
</comment>
<dbReference type="GO" id="GO:0004866">
    <property type="term" value="F:endopeptidase inhibitor activity"/>
    <property type="evidence" value="ECO:0007669"/>
    <property type="project" value="InterPro"/>
</dbReference>
<dbReference type="PROSITE" id="PS50005">
    <property type="entry name" value="TPR"/>
    <property type="match status" value="1"/>
</dbReference>
<dbReference type="InterPro" id="IPR019734">
    <property type="entry name" value="TPR_rpt"/>
</dbReference>
<dbReference type="SUPFAM" id="SSF48239">
    <property type="entry name" value="Terpenoid cyclases/Protein prenyltransferases"/>
    <property type="match status" value="1"/>
</dbReference>
<dbReference type="Pfam" id="PF17973">
    <property type="entry name" value="bMG10"/>
    <property type="match status" value="2"/>
</dbReference>
<dbReference type="KEGG" id="hdt:HYPDE_22753"/>
<dbReference type="InterPro" id="IPR011625">
    <property type="entry name" value="A2M_N_BRD"/>
</dbReference>
<dbReference type="PANTHER" id="PTHR40094">
    <property type="entry name" value="ALPHA-2-MACROGLOBULIN HOMOLOG"/>
    <property type="match status" value="1"/>
</dbReference>
<dbReference type="eggNOG" id="COG2373">
    <property type="taxonomic scope" value="Bacteria"/>
</dbReference>
<dbReference type="InterPro" id="IPR021868">
    <property type="entry name" value="Alpha_2_Macroglob_MG3"/>
</dbReference>
<dbReference type="Pfam" id="PF01835">
    <property type="entry name" value="MG2"/>
    <property type="match status" value="1"/>
</dbReference>
<evidence type="ECO:0000256" key="6">
    <source>
        <dbReference type="SAM" id="SignalP"/>
    </source>
</evidence>
<dbReference type="SMART" id="SM01419">
    <property type="entry name" value="Thiol-ester_cl"/>
    <property type="match status" value="1"/>
</dbReference>
<keyword evidence="4" id="KW-0802">TPR repeat</keyword>
<dbReference type="InterPro" id="IPR019742">
    <property type="entry name" value="MacrogloblnA2_CS"/>
</dbReference>
<dbReference type="STRING" id="670307.HYPDE_22753"/>
<evidence type="ECO:0000256" key="1">
    <source>
        <dbReference type="ARBA" id="ARBA00010556"/>
    </source>
</evidence>
<dbReference type="GO" id="GO:0005615">
    <property type="term" value="C:extracellular space"/>
    <property type="evidence" value="ECO:0007669"/>
    <property type="project" value="InterPro"/>
</dbReference>
<dbReference type="InterPro" id="IPR011626">
    <property type="entry name" value="Alpha-macroglobulin_TED"/>
</dbReference>
<protein>
    <submittedName>
        <fullName evidence="9">Alpha-2-macroglobulin</fullName>
    </submittedName>
</protein>
<feature type="chain" id="PRO_5004105293" evidence="6">
    <location>
        <begin position="24"/>
        <end position="1780"/>
    </location>
</feature>